<dbReference type="EMBL" id="CAADFZ010000247">
    <property type="protein sequence ID" value="VFK68555.1"/>
    <property type="molecule type" value="Genomic_DNA"/>
</dbReference>
<name>A0A451B5T2_9GAMM</name>
<organism evidence="2">
    <name type="scientific">Candidatus Kentrum sp. UNK</name>
    <dbReference type="NCBI Taxonomy" id="2126344"/>
    <lineage>
        <taxon>Bacteria</taxon>
        <taxon>Pseudomonadati</taxon>
        <taxon>Pseudomonadota</taxon>
        <taxon>Gammaproteobacteria</taxon>
        <taxon>Candidatus Kentrum</taxon>
    </lineage>
</organism>
<dbReference type="AlphaFoldDB" id="A0A451B5T2"/>
<accession>A0A451B5T2</accession>
<evidence type="ECO:0000313" key="2">
    <source>
        <dbReference type="EMBL" id="VFK73654.1"/>
    </source>
</evidence>
<protein>
    <submittedName>
        <fullName evidence="2">Uncharacterized protein</fullName>
    </submittedName>
</protein>
<gene>
    <name evidence="1" type="ORF">BECKUNK1418G_GA0071005_12472</name>
    <name evidence="2" type="ORF">BECKUNK1418H_GA0071006_12422</name>
</gene>
<evidence type="ECO:0000313" key="1">
    <source>
        <dbReference type="EMBL" id="VFK68555.1"/>
    </source>
</evidence>
<proteinExistence type="predicted"/>
<dbReference type="EMBL" id="CAADGD010000242">
    <property type="protein sequence ID" value="VFK73654.1"/>
    <property type="molecule type" value="Genomic_DNA"/>
</dbReference>
<reference evidence="2" key="1">
    <citation type="submission" date="2019-02" db="EMBL/GenBank/DDBJ databases">
        <authorList>
            <person name="Gruber-Vodicka R. H."/>
            <person name="Seah K. B. B."/>
        </authorList>
    </citation>
    <scope>NUCLEOTIDE SEQUENCE</scope>
    <source>
        <strain evidence="2">BECK_BY19</strain>
        <strain evidence="1">BECK_BY8</strain>
    </source>
</reference>
<sequence>MKFFTDFFRIVFEWEHHSRSRYSRDSKPSSMLAMRVFSGLSLRFSSFSRVRAD</sequence>